<name>A0A3D8QTF6_9HELO</name>
<keyword evidence="1" id="KW-0560">Oxidoreductase</keyword>
<accession>A0A3D8QTF6</accession>
<dbReference type="OrthoDB" id="74360at2759"/>
<dbReference type="InterPro" id="IPR050982">
    <property type="entry name" value="Auxin_biosynth/cation_transpt"/>
</dbReference>
<dbReference type="STRING" id="1849047.A0A3D8QTF6"/>
<organism evidence="3 4">
    <name type="scientific">Coleophoma cylindrospora</name>
    <dbReference type="NCBI Taxonomy" id="1849047"/>
    <lineage>
        <taxon>Eukaryota</taxon>
        <taxon>Fungi</taxon>
        <taxon>Dikarya</taxon>
        <taxon>Ascomycota</taxon>
        <taxon>Pezizomycotina</taxon>
        <taxon>Leotiomycetes</taxon>
        <taxon>Helotiales</taxon>
        <taxon>Dermateaceae</taxon>
        <taxon>Coleophoma</taxon>
    </lineage>
</organism>
<dbReference type="Pfam" id="PF13738">
    <property type="entry name" value="Pyr_redox_3"/>
    <property type="match status" value="1"/>
</dbReference>
<dbReference type="Gene3D" id="3.50.50.60">
    <property type="entry name" value="FAD/NAD(P)-binding domain"/>
    <property type="match status" value="1"/>
</dbReference>
<dbReference type="PANTHER" id="PTHR43539:SF24">
    <property type="entry name" value="FAD_NAD(P)-BINDING DOMAIN-CONTAINING PROTEIN-RELATED"/>
    <property type="match status" value="1"/>
</dbReference>
<dbReference type="PRINTS" id="PR00411">
    <property type="entry name" value="PNDRDTASEI"/>
</dbReference>
<protein>
    <submittedName>
        <fullName evidence="3">Uncharacterized protein</fullName>
    </submittedName>
</protein>
<evidence type="ECO:0000313" key="3">
    <source>
        <dbReference type="EMBL" id="RDW64971.1"/>
    </source>
</evidence>
<feature type="region of interest" description="Disordered" evidence="2">
    <location>
        <begin position="1"/>
        <end position="34"/>
    </location>
</feature>
<gene>
    <name evidence="3" type="ORF">BP6252_10622</name>
</gene>
<evidence type="ECO:0000256" key="1">
    <source>
        <dbReference type="ARBA" id="ARBA00023002"/>
    </source>
</evidence>
<dbReference type="GO" id="GO:0050660">
    <property type="term" value="F:flavin adenine dinucleotide binding"/>
    <property type="evidence" value="ECO:0007669"/>
    <property type="project" value="TreeGrafter"/>
</dbReference>
<dbReference type="InterPro" id="IPR036188">
    <property type="entry name" value="FAD/NAD-bd_sf"/>
</dbReference>
<evidence type="ECO:0000256" key="2">
    <source>
        <dbReference type="SAM" id="MobiDB-lite"/>
    </source>
</evidence>
<proteinExistence type="predicted"/>
<keyword evidence="4" id="KW-1185">Reference proteome</keyword>
<reference evidence="3 4" key="1">
    <citation type="journal article" date="2018" name="IMA Fungus">
        <title>IMA Genome-F 9: Draft genome sequence of Annulohypoxylon stygium, Aspergillus mulundensis, Berkeleyomyces basicola (syn. Thielaviopsis basicola), Ceratocystis smalleyi, two Cercospora beticola strains, Coleophoma cylindrospora, Fusarium fracticaudum, Phialophora cf. hyalina, and Morchella septimelata.</title>
        <authorList>
            <person name="Wingfield B.D."/>
            <person name="Bills G.F."/>
            <person name="Dong Y."/>
            <person name="Huang W."/>
            <person name="Nel W.J."/>
            <person name="Swalarsk-Parry B.S."/>
            <person name="Vaghefi N."/>
            <person name="Wilken P.M."/>
            <person name="An Z."/>
            <person name="de Beer Z.W."/>
            <person name="De Vos L."/>
            <person name="Chen L."/>
            <person name="Duong T.A."/>
            <person name="Gao Y."/>
            <person name="Hammerbacher A."/>
            <person name="Kikkert J.R."/>
            <person name="Li Y."/>
            <person name="Li H."/>
            <person name="Li K."/>
            <person name="Li Q."/>
            <person name="Liu X."/>
            <person name="Ma X."/>
            <person name="Naidoo K."/>
            <person name="Pethybridge S.J."/>
            <person name="Sun J."/>
            <person name="Steenkamp E.T."/>
            <person name="van der Nest M.A."/>
            <person name="van Wyk S."/>
            <person name="Wingfield M.J."/>
            <person name="Xiong C."/>
            <person name="Yue Q."/>
            <person name="Zhang X."/>
        </authorList>
    </citation>
    <scope>NUCLEOTIDE SEQUENCE [LARGE SCALE GENOMIC DNA]</scope>
    <source>
        <strain evidence="3 4">BP6252</strain>
    </source>
</reference>
<dbReference type="AlphaFoldDB" id="A0A3D8QTF6"/>
<dbReference type="SUPFAM" id="SSF51905">
    <property type="entry name" value="FAD/NAD(P)-binding domain"/>
    <property type="match status" value="2"/>
</dbReference>
<feature type="compositionally biased region" description="Polar residues" evidence="2">
    <location>
        <begin position="1"/>
        <end position="11"/>
    </location>
</feature>
<comment type="caution">
    <text evidence="3">The sequence shown here is derived from an EMBL/GenBank/DDBJ whole genome shotgun (WGS) entry which is preliminary data.</text>
</comment>
<dbReference type="Proteomes" id="UP000256645">
    <property type="component" value="Unassembled WGS sequence"/>
</dbReference>
<dbReference type="EMBL" id="PDLM01000012">
    <property type="protein sequence ID" value="RDW64971.1"/>
    <property type="molecule type" value="Genomic_DNA"/>
</dbReference>
<sequence length="625" mass="69595">MGSIANPSTWARDNEPSHPIQKVDYPKASSAPVPTEGTEIRQIISDLLHSFNDILSRKEFVKLPEVLNTESSYWKDHIGITETKFTTLTGAARITEFIHENGCLIKSIAADKDPKSASIDPAGTVKCLQSFITFDSEIGTGRGLVNIIRDVDDGDKWKIYTLYTFLYDLHGVSERDVLGENRALYTRPDNFPKEKNWKDYVEEKKRFVDDEPAVLIVGAGHCGLMAAARLEMLGVKCLIIDIQKRGGDMWRNRYHNLCLHDPCWMNKMPYFPYPANWPSFASKDQIAGFLEYYVTALNLNLWNQTSIISSTWNAEVAHWTVVLENRSTGSPVRTTHHPRHLVQATGLNGAPRMPNFQGVSDFQGKIYHSSEFAGATPQHAGKKVIVVGAGNSGHDIAYHAHQHGAKVTMVQRSETYVVGHTTMIDAFKSRYNEQTHTEDADIIFAAMPISVTNRIGHDVGLMFYRQDLPLLESLQKAGFKVVTPPEYISPCFKYPNHPADQLSLATSLPSLVVLTQTRAGGFYVDIGCSPLIASGEIKMHQGRNISHLSATSMVFDDGSEVEADEIILATGFVGVKVHTRKTFGDQVADSIDTIWGIDEEGEQRGVFKRYCSNFSFLFSDSLVGI</sequence>
<dbReference type="GO" id="GO:0004497">
    <property type="term" value="F:monooxygenase activity"/>
    <property type="evidence" value="ECO:0007669"/>
    <property type="project" value="TreeGrafter"/>
</dbReference>
<evidence type="ECO:0000313" key="4">
    <source>
        <dbReference type="Proteomes" id="UP000256645"/>
    </source>
</evidence>
<dbReference type="PANTHER" id="PTHR43539">
    <property type="entry name" value="FLAVIN-BINDING MONOOXYGENASE-LIKE PROTEIN (AFU_ORTHOLOGUE AFUA_4G09220)"/>
    <property type="match status" value="1"/>
</dbReference>